<organism evidence="1">
    <name type="scientific">freshwater metagenome</name>
    <dbReference type="NCBI Taxonomy" id="449393"/>
    <lineage>
        <taxon>unclassified sequences</taxon>
        <taxon>metagenomes</taxon>
        <taxon>ecological metagenomes</taxon>
    </lineage>
</organism>
<dbReference type="AlphaFoldDB" id="A0A6J6G4W4"/>
<reference evidence="1" key="1">
    <citation type="submission" date="2020-05" db="EMBL/GenBank/DDBJ databases">
        <authorList>
            <person name="Chiriac C."/>
            <person name="Salcher M."/>
            <person name="Ghai R."/>
            <person name="Kavagutti S V."/>
        </authorList>
    </citation>
    <scope>NUCLEOTIDE SEQUENCE</scope>
</reference>
<protein>
    <submittedName>
        <fullName evidence="1">Unannotated protein</fullName>
    </submittedName>
</protein>
<sequence>MKIAAGGRTPNDALDLRSLWPATSFVDAEHAVAAFYAAYPHEEPDPHLADWIRTVVGR</sequence>
<gene>
    <name evidence="1" type="ORF">UFOPK1493_04026</name>
</gene>
<evidence type="ECO:0000313" key="1">
    <source>
        <dbReference type="EMBL" id="CAB4596326.1"/>
    </source>
</evidence>
<proteinExistence type="predicted"/>
<name>A0A6J6G4W4_9ZZZZ</name>
<dbReference type="EMBL" id="CAEZSR010000274">
    <property type="protein sequence ID" value="CAB4596326.1"/>
    <property type="molecule type" value="Genomic_DNA"/>
</dbReference>
<accession>A0A6J6G4W4</accession>